<proteinExistence type="inferred from homology"/>
<dbReference type="Gene3D" id="3.90.76.10">
    <property type="entry name" value="Dipeptide-binding Protein, Domain 1"/>
    <property type="match status" value="1"/>
</dbReference>
<dbReference type="FunFam" id="3.10.105.10:FF:000001">
    <property type="entry name" value="Oligopeptide ABC transporter, oligopeptide-binding protein"/>
    <property type="match status" value="1"/>
</dbReference>
<evidence type="ECO:0000256" key="4">
    <source>
        <dbReference type="ARBA" id="ARBA00022729"/>
    </source>
</evidence>
<sequence>MDTFSLAGSLTGIRRFCKAALLICAPALLAACGSSERATDVAAEEGVLMIGIGSEPKTIDPGLATGTPESRVLYALMEGLIGQDPKDDLVNQPGVAERWESNEDFTVWTFHLRENAKWSNGDPLTAEDFAYAWKRTLTPELGAEFAEMLFVIKNAEPYQKGEITDWSQVGVKVLDPYTLQVTLEGPTPHFLGMTKHYTYFPVDAKVVEANGGAADRQSRWSTAENFVGNGPFVIKRWAISEVMETVKNPNYWDAANVKLNGVNFYPVENISAEETMFRGGRLHITYEVPSSKLPILKTKFKDELQIDKYLGSYFYRVNTTKPPFDDPRVRKAFAMAIDKQLLVDKVTQGGQQPATGYVPPGISGYEASTAVPYDVEAARRLLAEAGYPDGKGFPTREILINTSENHRRVAEAIQAMWKKNLNVEVGIYNQEWKVYLNSQINLDYDVSRSGWIADYVYPSAFLNIFTTGGGNNNTGWGNPQYDRLIDASRTAQTEEERMGLMHDAEEILLNELPIIPIYWYTRVYLKDPRVKGWYPKLLDRHPYKYIYFDNSGTAAADEVNGEGA</sequence>
<evidence type="ECO:0000259" key="6">
    <source>
        <dbReference type="Pfam" id="PF00496"/>
    </source>
</evidence>
<reference evidence="7" key="2">
    <citation type="submission" date="2020-09" db="EMBL/GenBank/DDBJ databases">
        <authorList>
            <person name="Sun Q."/>
            <person name="Zhou Y."/>
        </authorList>
    </citation>
    <scope>NUCLEOTIDE SEQUENCE</scope>
    <source>
        <strain evidence="7">CGMCC 1.15360</strain>
    </source>
</reference>
<dbReference type="AlphaFoldDB" id="A0A916YY31"/>
<dbReference type="FunFam" id="3.90.76.10:FF:000001">
    <property type="entry name" value="Oligopeptide ABC transporter substrate-binding protein"/>
    <property type="match status" value="1"/>
</dbReference>
<name>A0A916YY31_9SPHN</name>
<dbReference type="InterPro" id="IPR039424">
    <property type="entry name" value="SBP_5"/>
</dbReference>
<dbReference type="GO" id="GO:0043190">
    <property type="term" value="C:ATP-binding cassette (ABC) transporter complex"/>
    <property type="evidence" value="ECO:0007669"/>
    <property type="project" value="InterPro"/>
</dbReference>
<dbReference type="Pfam" id="PF00496">
    <property type="entry name" value="SBP_bac_5"/>
    <property type="match status" value="1"/>
</dbReference>
<feature type="domain" description="Solute-binding protein family 5" evidence="6">
    <location>
        <begin position="92"/>
        <end position="473"/>
    </location>
</feature>
<dbReference type="GO" id="GO:0030288">
    <property type="term" value="C:outer membrane-bounded periplasmic space"/>
    <property type="evidence" value="ECO:0007669"/>
    <property type="project" value="UniProtKB-ARBA"/>
</dbReference>
<dbReference type="InterPro" id="IPR023765">
    <property type="entry name" value="SBP_5_CS"/>
</dbReference>
<dbReference type="RefSeq" id="WP_066775744.1">
    <property type="nucleotide sequence ID" value="NZ_BMIP01000002.1"/>
</dbReference>
<dbReference type="PANTHER" id="PTHR30290:SF10">
    <property type="entry name" value="PERIPLASMIC OLIGOPEPTIDE-BINDING PROTEIN-RELATED"/>
    <property type="match status" value="1"/>
</dbReference>
<dbReference type="SUPFAM" id="SSF53850">
    <property type="entry name" value="Periplasmic binding protein-like II"/>
    <property type="match status" value="1"/>
</dbReference>
<evidence type="ECO:0000313" key="7">
    <source>
        <dbReference type="EMBL" id="GGD66728.1"/>
    </source>
</evidence>
<evidence type="ECO:0000256" key="3">
    <source>
        <dbReference type="ARBA" id="ARBA00022448"/>
    </source>
</evidence>
<keyword evidence="4 5" id="KW-0732">Signal</keyword>
<dbReference type="OrthoDB" id="8144963at2"/>
<dbReference type="Proteomes" id="UP000612349">
    <property type="component" value="Unassembled WGS sequence"/>
</dbReference>
<organism evidence="7 8">
    <name type="scientific">Croceicoccus mobilis</name>
    <dbReference type="NCBI Taxonomy" id="1703339"/>
    <lineage>
        <taxon>Bacteria</taxon>
        <taxon>Pseudomonadati</taxon>
        <taxon>Pseudomonadota</taxon>
        <taxon>Alphaproteobacteria</taxon>
        <taxon>Sphingomonadales</taxon>
        <taxon>Erythrobacteraceae</taxon>
        <taxon>Croceicoccus</taxon>
    </lineage>
</organism>
<feature type="signal peptide" evidence="5">
    <location>
        <begin position="1"/>
        <end position="30"/>
    </location>
</feature>
<evidence type="ECO:0000313" key="8">
    <source>
        <dbReference type="Proteomes" id="UP000612349"/>
    </source>
</evidence>
<dbReference type="InterPro" id="IPR000914">
    <property type="entry name" value="SBP_5_dom"/>
</dbReference>
<protein>
    <submittedName>
        <fullName evidence="7">ABC transporter permease</fullName>
    </submittedName>
</protein>
<comment type="caution">
    <text evidence="7">The sequence shown here is derived from an EMBL/GenBank/DDBJ whole genome shotgun (WGS) entry which is preliminary data.</text>
</comment>
<dbReference type="InterPro" id="IPR030678">
    <property type="entry name" value="Peptide/Ni-bd"/>
</dbReference>
<evidence type="ECO:0000256" key="2">
    <source>
        <dbReference type="ARBA" id="ARBA00005695"/>
    </source>
</evidence>
<comment type="subcellular location">
    <subcellularLocation>
        <location evidence="1">Periplasm</location>
    </subcellularLocation>
</comment>
<dbReference type="Gene3D" id="3.40.190.10">
    <property type="entry name" value="Periplasmic binding protein-like II"/>
    <property type="match status" value="1"/>
</dbReference>
<reference evidence="7" key="1">
    <citation type="journal article" date="2014" name="Int. J. Syst. Evol. Microbiol.">
        <title>Complete genome sequence of Corynebacterium casei LMG S-19264T (=DSM 44701T), isolated from a smear-ripened cheese.</title>
        <authorList>
            <consortium name="US DOE Joint Genome Institute (JGI-PGF)"/>
            <person name="Walter F."/>
            <person name="Albersmeier A."/>
            <person name="Kalinowski J."/>
            <person name="Ruckert C."/>
        </authorList>
    </citation>
    <scope>NUCLEOTIDE SEQUENCE</scope>
    <source>
        <strain evidence="7">CGMCC 1.15360</strain>
    </source>
</reference>
<evidence type="ECO:0000256" key="1">
    <source>
        <dbReference type="ARBA" id="ARBA00004418"/>
    </source>
</evidence>
<gene>
    <name evidence="7" type="ORF">GCM10010990_15330</name>
</gene>
<accession>A0A916YY31</accession>
<dbReference type="PIRSF" id="PIRSF002741">
    <property type="entry name" value="MppA"/>
    <property type="match status" value="1"/>
</dbReference>
<dbReference type="PROSITE" id="PS01040">
    <property type="entry name" value="SBP_BACTERIAL_5"/>
    <property type="match status" value="1"/>
</dbReference>
<dbReference type="PANTHER" id="PTHR30290">
    <property type="entry name" value="PERIPLASMIC BINDING COMPONENT OF ABC TRANSPORTER"/>
    <property type="match status" value="1"/>
</dbReference>
<feature type="chain" id="PRO_5037102748" evidence="5">
    <location>
        <begin position="31"/>
        <end position="564"/>
    </location>
</feature>
<dbReference type="CDD" id="cd08504">
    <property type="entry name" value="PBP2_OppA"/>
    <property type="match status" value="1"/>
</dbReference>
<evidence type="ECO:0000256" key="5">
    <source>
        <dbReference type="SAM" id="SignalP"/>
    </source>
</evidence>
<keyword evidence="8" id="KW-1185">Reference proteome</keyword>
<dbReference type="GO" id="GO:0015833">
    <property type="term" value="P:peptide transport"/>
    <property type="evidence" value="ECO:0007669"/>
    <property type="project" value="TreeGrafter"/>
</dbReference>
<dbReference type="Gene3D" id="3.10.105.10">
    <property type="entry name" value="Dipeptide-binding Protein, Domain 3"/>
    <property type="match status" value="1"/>
</dbReference>
<dbReference type="EMBL" id="BMIP01000002">
    <property type="protein sequence ID" value="GGD66728.1"/>
    <property type="molecule type" value="Genomic_DNA"/>
</dbReference>
<keyword evidence="3" id="KW-0813">Transport</keyword>
<comment type="similarity">
    <text evidence="2">Belongs to the bacterial solute-binding protein 5 family.</text>
</comment>
<dbReference type="GO" id="GO:1904680">
    <property type="term" value="F:peptide transmembrane transporter activity"/>
    <property type="evidence" value="ECO:0007669"/>
    <property type="project" value="TreeGrafter"/>
</dbReference>